<sequence>MIAACAPAAFAATPASGAHAHEQAAGSPALRLDHGRKWATDAPLRQGMARIRGLVAPQLAAAHGGRLEPADYAALATKIDAEVAAIVKDCRLPPEADGVLHVVLGELLAGTGTLAGRTAGATPVDGLVQVVAAVNTYGRYFEHPGWKPLAEAH</sequence>
<protein>
    <recommendedName>
        <fullName evidence="3">DnrO protein</fullName>
    </recommendedName>
</protein>
<organism evidence="1 2">
    <name type="scientific">Ramlibacter cellulosilyticus</name>
    <dbReference type="NCBI Taxonomy" id="2764187"/>
    <lineage>
        <taxon>Bacteria</taxon>
        <taxon>Pseudomonadati</taxon>
        <taxon>Pseudomonadota</taxon>
        <taxon>Betaproteobacteria</taxon>
        <taxon>Burkholderiales</taxon>
        <taxon>Comamonadaceae</taxon>
        <taxon>Ramlibacter</taxon>
    </lineage>
</organism>
<accession>A0A923MWE6</accession>
<reference evidence="1" key="1">
    <citation type="submission" date="2020-08" db="EMBL/GenBank/DDBJ databases">
        <title>Ramlibacter sp. USB13 16S ribosomal RNA gene genome sequencing and assembly.</title>
        <authorList>
            <person name="Kang M."/>
        </authorList>
    </citation>
    <scope>NUCLEOTIDE SEQUENCE</scope>
    <source>
        <strain evidence="1">USB13</strain>
    </source>
</reference>
<dbReference type="AlphaFoldDB" id="A0A923MWE6"/>
<evidence type="ECO:0000313" key="1">
    <source>
        <dbReference type="EMBL" id="MBC5785374.1"/>
    </source>
</evidence>
<dbReference type="Proteomes" id="UP000608513">
    <property type="component" value="Unassembled WGS sequence"/>
</dbReference>
<proteinExistence type="predicted"/>
<evidence type="ECO:0008006" key="3">
    <source>
        <dbReference type="Google" id="ProtNLM"/>
    </source>
</evidence>
<gene>
    <name evidence="1" type="ORF">H8N03_20675</name>
</gene>
<name>A0A923MWE6_9BURK</name>
<dbReference type="EMBL" id="JACORT010000010">
    <property type="protein sequence ID" value="MBC5785374.1"/>
    <property type="molecule type" value="Genomic_DNA"/>
</dbReference>
<comment type="caution">
    <text evidence="1">The sequence shown here is derived from an EMBL/GenBank/DDBJ whole genome shotgun (WGS) entry which is preliminary data.</text>
</comment>
<keyword evidence="2" id="KW-1185">Reference proteome</keyword>
<evidence type="ECO:0000313" key="2">
    <source>
        <dbReference type="Proteomes" id="UP000608513"/>
    </source>
</evidence>